<evidence type="ECO:0000256" key="7">
    <source>
        <dbReference type="ARBA" id="ARBA00038481"/>
    </source>
</evidence>
<protein>
    <submittedName>
        <fullName evidence="10">Phosphoethanolamine transferase</fullName>
    </submittedName>
</protein>
<dbReference type="AlphaFoldDB" id="A0A6G9I974"/>
<dbReference type="Pfam" id="PF00884">
    <property type="entry name" value="Sulfatase"/>
    <property type="match status" value="1"/>
</dbReference>
<dbReference type="Proteomes" id="UP000501168">
    <property type="component" value="Chromosome"/>
</dbReference>
<dbReference type="RefSeq" id="WP_166914886.1">
    <property type="nucleotide sequence ID" value="NZ_CP050253.1"/>
</dbReference>
<keyword evidence="11" id="KW-1185">Reference proteome</keyword>
<evidence type="ECO:0000313" key="11">
    <source>
        <dbReference type="Proteomes" id="UP000501168"/>
    </source>
</evidence>
<feature type="transmembrane region" description="Helical" evidence="8">
    <location>
        <begin position="54"/>
        <end position="77"/>
    </location>
</feature>
<evidence type="ECO:0000256" key="2">
    <source>
        <dbReference type="ARBA" id="ARBA00022475"/>
    </source>
</evidence>
<comment type="similarity">
    <text evidence="7">Belongs to the phosphoethanolamine transferase family.</text>
</comment>
<dbReference type="KEGG" id="orb:IPMB12_03180"/>
<sequence length="523" mass="58834">MGGYLTKLLLLLCAAIPSICVLGSSTGVFIKQYFLTLLYLLFVVLLWRSKFTRIFSILLLVLWVLNISASVIMWYLFGSTINVPLAMTTLSTNVNEGFDFVAGYWQVALIGVLFFIFMLWLIANLARSLSPKILKIASCIFILIVGYKFCESAFKGRLSDPSFLMVEKVASYTSLNNIAPFSRANNELELLSQVNKYQPNYQLTVIDKGIDTYVIVIGESARRNNMSLYGYARPTTPNLEAEKDNLYIFENAVAAAPITTMSVAKTLTAQAAESKELAVINDNIINLANQAGFTTYWFSKQGSIGRFETIVTSIAQNAQHKQWTSQGYDGVLLDYLDGALADADRKKLIVLHTNGSHLSACNQYPESDSYFQTGGEESYEDCYDNSIHYTDQLLEDIFSRLKDQNAAVLYFSDHGQHRRVKGSGEVDYIHGAINPYKEAVDVPQIIWFSPNLAPQYRVTGSLLSLYSLSDNYELIQDWLGIEQANSPNIHSPFNSDYQPRRDVLIMDTHEKVYSYNQLKSESE</sequence>
<dbReference type="SUPFAM" id="SSF53649">
    <property type="entry name" value="Alkaline phosphatase-like"/>
    <property type="match status" value="1"/>
</dbReference>
<evidence type="ECO:0000256" key="4">
    <source>
        <dbReference type="ARBA" id="ARBA00022692"/>
    </source>
</evidence>
<organism evidence="10 11">
    <name type="scientific">Zophobihabitans entericus</name>
    <dbReference type="NCBI Taxonomy" id="1635327"/>
    <lineage>
        <taxon>Bacteria</taxon>
        <taxon>Pseudomonadati</taxon>
        <taxon>Pseudomonadota</taxon>
        <taxon>Gammaproteobacteria</taxon>
        <taxon>Orbales</taxon>
        <taxon>Orbaceae</taxon>
        <taxon>Zophobihabitans</taxon>
    </lineage>
</organism>
<dbReference type="GO" id="GO:0016776">
    <property type="term" value="F:phosphotransferase activity, phosphate group as acceptor"/>
    <property type="evidence" value="ECO:0007669"/>
    <property type="project" value="TreeGrafter"/>
</dbReference>
<comment type="subcellular location">
    <subcellularLocation>
        <location evidence="1">Cell membrane</location>
        <topology evidence="1">Multi-pass membrane protein</topology>
    </subcellularLocation>
</comment>
<keyword evidence="5 8" id="KW-1133">Transmembrane helix</keyword>
<dbReference type="EMBL" id="CP050253">
    <property type="protein sequence ID" value="QIQ20771.1"/>
    <property type="molecule type" value="Genomic_DNA"/>
</dbReference>
<keyword evidence="3 10" id="KW-0808">Transferase</keyword>
<evidence type="ECO:0000256" key="8">
    <source>
        <dbReference type="SAM" id="Phobius"/>
    </source>
</evidence>
<proteinExistence type="inferred from homology"/>
<dbReference type="Gene3D" id="3.40.720.10">
    <property type="entry name" value="Alkaline Phosphatase, subunit A"/>
    <property type="match status" value="1"/>
</dbReference>
<dbReference type="PANTHER" id="PTHR30443:SF4">
    <property type="entry name" value="PHOSPHOETHANOLAMINE TRANSFERASE OPGE-RELATED"/>
    <property type="match status" value="1"/>
</dbReference>
<keyword evidence="2" id="KW-1003">Cell membrane</keyword>
<evidence type="ECO:0000256" key="3">
    <source>
        <dbReference type="ARBA" id="ARBA00022679"/>
    </source>
</evidence>
<dbReference type="InterPro" id="IPR058130">
    <property type="entry name" value="PEA_transf_C"/>
</dbReference>
<evidence type="ECO:0000256" key="1">
    <source>
        <dbReference type="ARBA" id="ARBA00004651"/>
    </source>
</evidence>
<dbReference type="InterPro" id="IPR017850">
    <property type="entry name" value="Alkaline_phosphatase_core_sf"/>
</dbReference>
<feature type="transmembrane region" description="Helical" evidence="8">
    <location>
        <begin position="30"/>
        <end position="47"/>
    </location>
</feature>
<evidence type="ECO:0000313" key="10">
    <source>
        <dbReference type="EMBL" id="QIQ20771.1"/>
    </source>
</evidence>
<dbReference type="GO" id="GO:0005886">
    <property type="term" value="C:plasma membrane"/>
    <property type="evidence" value="ECO:0007669"/>
    <property type="project" value="UniProtKB-SubCell"/>
</dbReference>
<dbReference type="GO" id="GO:0009244">
    <property type="term" value="P:lipopolysaccharide core region biosynthetic process"/>
    <property type="evidence" value="ECO:0007669"/>
    <property type="project" value="TreeGrafter"/>
</dbReference>
<evidence type="ECO:0000256" key="6">
    <source>
        <dbReference type="ARBA" id="ARBA00023136"/>
    </source>
</evidence>
<reference evidence="10 11" key="1">
    <citation type="submission" date="2020-03" db="EMBL/GenBank/DDBJ databases">
        <title>Complete genome sequence of Orbus sp. IPMB12 (BCRC 80908).</title>
        <authorList>
            <person name="Lo W.-S."/>
            <person name="Chang T.-H."/>
            <person name="Kuo C.-H."/>
        </authorList>
    </citation>
    <scope>NUCLEOTIDE SEQUENCE [LARGE SCALE GENOMIC DNA]</scope>
    <source>
        <strain evidence="10 11">IPMB12</strain>
    </source>
</reference>
<keyword evidence="4 8" id="KW-0812">Transmembrane</keyword>
<dbReference type="InterPro" id="IPR000917">
    <property type="entry name" value="Sulfatase_N"/>
</dbReference>
<dbReference type="InterPro" id="IPR040423">
    <property type="entry name" value="PEA_transferase"/>
</dbReference>
<keyword evidence="6 8" id="KW-0472">Membrane</keyword>
<feature type="transmembrane region" description="Helical" evidence="8">
    <location>
        <begin position="104"/>
        <end position="126"/>
    </location>
</feature>
<accession>A0A6G9I974</accession>
<feature type="domain" description="Sulfatase N-terminal" evidence="9">
    <location>
        <begin position="212"/>
        <end position="457"/>
    </location>
</feature>
<evidence type="ECO:0000256" key="5">
    <source>
        <dbReference type="ARBA" id="ARBA00022989"/>
    </source>
</evidence>
<dbReference type="PANTHER" id="PTHR30443">
    <property type="entry name" value="INNER MEMBRANE PROTEIN"/>
    <property type="match status" value="1"/>
</dbReference>
<name>A0A6G9I974_9GAMM</name>
<gene>
    <name evidence="10" type="ORF">IPMB12_03180</name>
</gene>
<dbReference type="InParanoid" id="A0A6G9I974"/>
<dbReference type="FunCoup" id="A0A6G9I974">
    <property type="interactions" value="37"/>
</dbReference>
<evidence type="ECO:0000259" key="9">
    <source>
        <dbReference type="Pfam" id="PF00884"/>
    </source>
</evidence>
<feature type="transmembrane region" description="Helical" evidence="8">
    <location>
        <begin position="133"/>
        <end position="149"/>
    </location>
</feature>
<dbReference type="CDD" id="cd16017">
    <property type="entry name" value="LptA"/>
    <property type="match status" value="1"/>
</dbReference>